<sequence length="116" mass="12243">MLPLVAVLVLALPGCKVMQRISDGSYNNAVTDGVATELRDRGIELRARPHCETRDSGSSVVHVECTAETSTGEPVAVRGVAADADTARPRENYVVTVAGRQVLNQHCLGDGCGRSP</sequence>
<name>A0A7K1L8H2_9ACTN</name>
<proteinExistence type="predicted"/>
<dbReference type="Proteomes" id="UP000432015">
    <property type="component" value="Unassembled WGS sequence"/>
</dbReference>
<comment type="caution">
    <text evidence="1">The sequence shown here is derived from an EMBL/GenBank/DDBJ whole genome shotgun (WGS) entry which is preliminary data.</text>
</comment>
<reference evidence="1 2" key="1">
    <citation type="submission" date="2019-11" db="EMBL/GenBank/DDBJ databases">
        <authorList>
            <person name="Cao P."/>
        </authorList>
    </citation>
    <scope>NUCLEOTIDE SEQUENCE [LARGE SCALE GENOMIC DNA]</scope>
    <source>
        <strain evidence="1 2">NEAU-AAG5</strain>
    </source>
</reference>
<evidence type="ECO:0000313" key="1">
    <source>
        <dbReference type="EMBL" id="MUN40737.1"/>
    </source>
</evidence>
<dbReference type="EMBL" id="WOFH01000012">
    <property type="protein sequence ID" value="MUN40737.1"/>
    <property type="molecule type" value="Genomic_DNA"/>
</dbReference>
<evidence type="ECO:0008006" key="3">
    <source>
        <dbReference type="Google" id="ProtNLM"/>
    </source>
</evidence>
<gene>
    <name evidence="1" type="ORF">GNZ18_29650</name>
</gene>
<organism evidence="1 2">
    <name type="scientific">Actinomadura litoris</name>
    <dbReference type="NCBI Taxonomy" id="2678616"/>
    <lineage>
        <taxon>Bacteria</taxon>
        <taxon>Bacillati</taxon>
        <taxon>Actinomycetota</taxon>
        <taxon>Actinomycetes</taxon>
        <taxon>Streptosporangiales</taxon>
        <taxon>Thermomonosporaceae</taxon>
        <taxon>Actinomadura</taxon>
    </lineage>
</organism>
<evidence type="ECO:0000313" key="2">
    <source>
        <dbReference type="Proteomes" id="UP000432015"/>
    </source>
</evidence>
<protein>
    <recommendedName>
        <fullName evidence="3">DUF4333 domain-containing protein</fullName>
    </recommendedName>
</protein>
<dbReference type="AlphaFoldDB" id="A0A7K1L8H2"/>
<keyword evidence="2" id="KW-1185">Reference proteome</keyword>
<accession>A0A7K1L8H2</accession>